<dbReference type="Proteomes" id="UP000242188">
    <property type="component" value="Unassembled WGS sequence"/>
</dbReference>
<keyword evidence="1" id="KW-0175">Coiled coil</keyword>
<evidence type="ECO:0000256" key="1">
    <source>
        <dbReference type="SAM" id="Coils"/>
    </source>
</evidence>
<gene>
    <name evidence="2" type="ORF">KP79_PYT20120</name>
</gene>
<evidence type="ECO:0000313" key="2">
    <source>
        <dbReference type="EMBL" id="OWF39818.1"/>
    </source>
</evidence>
<name>A0A210PTK5_MIZYE</name>
<sequence length="305" mass="36391">MVLTMRTKGTGDQCPDSILYGQSGLLSKFRRPLSANVLRGKKELGDYLLNNRADDSKEERERELQQAVDAAEARATRELRAAVKRLRSAKDEEKRKALQLQQDYYERLAKRIEEQRDAAEEERQRELTKQLDGEKEEALRQQWEECERLKEIAIQEACQALTRKLRLDFTLEKERAIATALREQKERFLKREQETIARTIRDCEELARKEALRVSKIHQDEVNRLNHKYDGLEKKYLKELDHKNRLEKDFRALQDDYRRFMNYTDGKFHSDYLIKLRYTGMQLAHKRISEVSYQSIEDLFEPRQH</sequence>
<comment type="caution">
    <text evidence="2">The sequence shown here is derived from an EMBL/GenBank/DDBJ whole genome shotgun (WGS) entry which is preliminary data.</text>
</comment>
<protein>
    <submittedName>
        <fullName evidence="2">Uncharacterized protein</fullName>
    </submittedName>
</protein>
<proteinExistence type="predicted"/>
<dbReference type="AlphaFoldDB" id="A0A210PTK5"/>
<accession>A0A210PTK5</accession>
<dbReference type="EMBL" id="NEDP02005507">
    <property type="protein sequence ID" value="OWF39818.1"/>
    <property type="molecule type" value="Genomic_DNA"/>
</dbReference>
<feature type="coiled-coil region" evidence="1">
    <location>
        <begin position="50"/>
        <end position="129"/>
    </location>
</feature>
<keyword evidence="3" id="KW-1185">Reference proteome</keyword>
<evidence type="ECO:0000313" key="3">
    <source>
        <dbReference type="Proteomes" id="UP000242188"/>
    </source>
</evidence>
<reference evidence="2 3" key="1">
    <citation type="journal article" date="2017" name="Nat. Ecol. Evol.">
        <title>Scallop genome provides insights into evolution of bilaterian karyotype and development.</title>
        <authorList>
            <person name="Wang S."/>
            <person name="Zhang J."/>
            <person name="Jiao W."/>
            <person name="Li J."/>
            <person name="Xun X."/>
            <person name="Sun Y."/>
            <person name="Guo X."/>
            <person name="Huan P."/>
            <person name="Dong B."/>
            <person name="Zhang L."/>
            <person name="Hu X."/>
            <person name="Sun X."/>
            <person name="Wang J."/>
            <person name="Zhao C."/>
            <person name="Wang Y."/>
            <person name="Wang D."/>
            <person name="Huang X."/>
            <person name="Wang R."/>
            <person name="Lv J."/>
            <person name="Li Y."/>
            <person name="Zhang Z."/>
            <person name="Liu B."/>
            <person name="Lu W."/>
            <person name="Hui Y."/>
            <person name="Liang J."/>
            <person name="Zhou Z."/>
            <person name="Hou R."/>
            <person name="Li X."/>
            <person name="Liu Y."/>
            <person name="Li H."/>
            <person name="Ning X."/>
            <person name="Lin Y."/>
            <person name="Zhao L."/>
            <person name="Xing Q."/>
            <person name="Dou J."/>
            <person name="Li Y."/>
            <person name="Mao J."/>
            <person name="Guo H."/>
            <person name="Dou H."/>
            <person name="Li T."/>
            <person name="Mu C."/>
            <person name="Jiang W."/>
            <person name="Fu Q."/>
            <person name="Fu X."/>
            <person name="Miao Y."/>
            <person name="Liu J."/>
            <person name="Yu Q."/>
            <person name="Li R."/>
            <person name="Liao H."/>
            <person name="Li X."/>
            <person name="Kong Y."/>
            <person name="Jiang Z."/>
            <person name="Chourrout D."/>
            <person name="Li R."/>
            <person name="Bao Z."/>
        </authorList>
    </citation>
    <scope>NUCLEOTIDE SEQUENCE [LARGE SCALE GENOMIC DNA]</scope>
    <source>
        <strain evidence="2 3">PY_sf001</strain>
    </source>
</reference>
<organism evidence="2 3">
    <name type="scientific">Mizuhopecten yessoensis</name>
    <name type="common">Japanese scallop</name>
    <name type="synonym">Patinopecten yessoensis</name>
    <dbReference type="NCBI Taxonomy" id="6573"/>
    <lineage>
        <taxon>Eukaryota</taxon>
        <taxon>Metazoa</taxon>
        <taxon>Spiralia</taxon>
        <taxon>Lophotrochozoa</taxon>
        <taxon>Mollusca</taxon>
        <taxon>Bivalvia</taxon>
        <taxon>Autobranchia</taxon>
        <taxon>Pteriomorphia</taxon>
        <taxon>Pectinida</taxon>
        <taxon>Pectinoidea</taxon>
        <taxon>Pectinidae</taxon>
        <taxon>Mizuhopecten</taxon>
    </lineage>
</organism>
<feature type="coiled-coil region" evidence="1">
    <location>
        <begin position="189"/>
        <end position="235"/>
    </location>
</feature>
<dbReference type="OrthoDB" id="5982311at2759"/>